<reference evidence="11" key="1">
    <citation type="submission" date="2015-08" db="EMBL/GenBank/DDBJ databases">
        <authorList>
            <person name="Babu N.S."/>
            <person name="Beckwith C.J."/>
            <person name="Beseler K.G."/>
            <person name="Brison A."/>
            <person name="Carone J.V."/>
            <person name="Caskin T.P."/>
            <person name="Diamond M."/>
            <person name="Durham M.E."/>
            <person name="Foxe J.M."/>
            <person name="Go M."/>
            <person name="Henderson B.A."/>
            <person name="Jones I.B."/>
            <person name="McGettigan J.A."/>
            <person name="Micheletti S.J."/>
            <person name="Nasrallah M.E."/>
            <person name="Ortiz D."/>
            <person name="Piller C.R."/>
            <person name="Privatt S.R."/>
            <person name="Schneider S.L."/>
            <person name="Sharp S."/>
            <person name="Smith T.C."/>
            <person name="Stanton J.D."/>
            <person name="Ullery H.E."/>
            <person name="Wilson R.J."/>
            <person name="Serrano M.G."/>
            <person name="Buck G."/>
            <person name="Lee V."/>
            <person name="Wang Y."/>
            <person name="Carvalho R."/>
            <person name="Voegtly L."/>
            <person name="Shi R."/>
            <person name="Duckworth R."/>
            <person name="Johnson A."/>
            <person name="Loviza R."/>
            <person name="Walstead R."/>
            <person name="Shah Z."/>
            <person name="Kiflezghi M."/>
            <person name="Wade K."/>
            <person name="Ball S.L."/>
            <person name="Bradley K.W."/>
            <person name="Asai D.J."/>
            <person name="Bowman C.A."/>
            <person name="Russell D.A."/>
            <person name="Pope W.H."/>
            <person name="Jacobs-Sera D."/>
            <person name="Hendrix R.W."/>
            <person name="Hatfull G.F."/>
        </authorList>
    </citation>
    <scope>NUCLEOTIDE SEQUENCE</scope>
</reference>
<comment type="subcellular location">
    <subcellularLocation>
        <location evidence="1">Cytoplasm</location>
    </subcellularLocation>
</comment>
<keyword evidence="5" id="KW-0547">Nucleotide-binding</keyword>
<dbReference type="CDD" id="cd02035">
    <property type="entry name" value="ArsA"/>
    <property type="match status" value="1"/>
</dbReference>
<sequence>DAGVPLLSTRSRRRAVAIDSDSSRAPCWQQLHGSTLGSFTIVGFINIPCGSVPGADTCVAEEAMATAAVVDTTPSTFPPTLQNVLDQTSLKWVFVGGKGGVGKTTTACSLAVQLAAVRESVLIISTDPAHNLSDAFRQKFASVPSLVQGFTNLSAMEVDPNPGTNELSELAGPGSFLADISSSIPGIDEAMSFAEVIKQVNSLDYSCIVFDTAPTGHTLRLLQFPTTLEKGLGKLMSLKESFGGMLSQVTALLGAGGEGDIIEQASQKLVALKGVVEEVNRQFKDPAMTTFVCVCIPEFLSLYETERLIQELARFSIDSRNVVINQIIFPDGVGTSRLMEARVRMQQKYLDQYFELYDDFHIVQLPLLNEEVRGTEGIRAFSKHLRQPYSVAEPGREELEAELAVTKARVEQLQQRLQMLSSTNP</sequence>
<feature type="coiled-coil region" evidence="9">
    <location>
        <begin position="396"/>
        <end position="423"/>
    </location>
</feature>
<feature type="non-terminal residue" evidence="11">
    <location>
        <position position="1"/>
    </location>
</feature>
<dbReference type="GO" id="GO:0043529">
    <property type="term" value="C:GET complex"/>
    <property type="evidence" value="ECO:0007669"/>
    <property type="project" value="TreeGrafter"/>
</dbReference>
<evidence type="ECO:0000256" key="9">
    <source>
        <dbReference type="SAM" id="Coils"/>
    </source>
</evidence>
<evidence type="ECO:0000256" key="2">
    <source>
        <dbReference type="ARBA" id="ARBA00011040"/>
    </source>
</evidence>
<keyword evidence="7" id="KW-0256">Endoplasmic reticulum</keyword>
<dbReference type="FunFam" id="3.40.50.300:FF:000235">
    <property type="entry name" value="ATPase ASNA1"/>
    <property type="match status" value="1"/>
</dbReference>
<keyword evidence="9" id="KW-0175">Coiled coil</keyword>
<evidence type="ECO:0000256" key="7">
    <source>
        <dbReference type="ARBA" id="ARBA00022824"/>
    </source>
</evidence>
<evidence type="ECO:0000256" key="8">
    <source>
        <dbReference type="ARBA" id="ARBA00022840"/>
    </source>
</evidence>
<evidence type="ECO:0000259" key="10">
    <source>
        <dbReference type="Pfam" id="PF02374"/>
    </source>
</evidence>
<dbReference type="Gene3D" id="3.40.50.300">
    <property type="entry name" value="P-loop containing nucleotide triphosphate hydrolases"/>
    <property type="match status" value="1"/>
</dbReference>
<feature type="domain" description="ArsA/GET3 Anion-transporting ATPase-like" evidence="10">
    <location>
        <begin position="91"/>
        <end position="386"/>
    </location>
</feature>
<proteinExistence type="inferred from homology"/>
<dbReference type="GO" id="GO:0005524">
    <property type="term" value="F:ATP binding"/>
    <property type="evidence" value="ECO:0007669"/>
    <property type="project" value="UniProtKB-KW"/>
</dbReference>
<dbReference type="GO" id="GO:0016887">
    <property type="term" value="F:ATP hydrolysis activity"/>
    <property type="evidence" value="ECO:0007669"/>
    <property type="project" value="InterPro"/>
</dbReference>
<keyword evidence="4" id="KW-0963">Cytoplasm</keyword>
<dbReference type="NCBIfam" id="TIGR00345">
    <property type="entry name" value="GET3_arsA_TRC40"/>
    <property type="match status" value="1"/>
</dbReference>
<dbReference type="InterPro" id="IPR025723">
    <property type="entry name" value="ArsA/GET3_ATPase-like"/>
</dbReference>
<evidence type="ECO:0000256" key="5">
    <source>
        <dbReference type="ARBA" id="ARBA00022741"/>
    </source>
</evidence>
<keyword evidence="6" id="KW-0378">Hydrolase</keyword>
<dbReference type="InterPro" id="IPR016300">
    <property type="entry name" value="ATPase_ArsA/GET3"/>
</dbReference>
<dbReference type="HAMAP" id="MF_03112">
    <property type="entry name" value="Asna1_Get3"/>
    <property type="match status" value="1"/>
</dbReference>
<evidence type="ECO:0000256" key="1">
    <source>
        <dbReference type="ARBA" id="ARBA00004496"/>
    </source>
</evidence>
<evidence type="ECO:0000313" key="11">
    <source>
        <dbReference type="EMBL" id="JAT70262.1"/>
    </source>
</evidence>
<organism evidence="11">
    <name type="scientific">Auxenochlorella protothecoides</name>
    <name type="common">Green microalga</name>
    <name type="synonym">Chlorella protothecoides</name>
    <dbReference type="NCBI Taxonomy" id="3075"/>
    <lineage>
        <taxon>Eukaryota</taxon>
        <taxon>Viridiplantae</taxon>
        <taxon>Chlorophyta</taxon>
        <taxon>core chlorophytes</taxon>
        <taxon>Trebouxiophyceae</taxon>
        <taxon>Chlorellales</taxon>
        <taxon>Chlorellaceae</taxon>
        <taxon>Auxenochlorella</taxon>
    </lineage>
</organism>
<gene>
    <name evidence="11" type="ORF">g.33465</name>
</gene>
<comment type="similarity">
    <text evidence="2">Belongs to the arsA ATPase family.</text>
</comment>
<keyword evidence="3" id="KW-0813">Transport</keyword>
<keyword evidence="8" id="KW-0067">ATP-binding</keyword>
<dbReference type="SUPFAM" id="SSF52540">
    <property type="entry name" value="P-loop containing nucleoside triphosphate hydrolases"/>
    <property type="match status" value="1"/>
</dbReference>
<evidence type="ECO:0000256" key="4">
    <source>
        <dbReference type="ARBA" id="ARBA00022490"/>
    </source>
</evidence>
<accession>A0A1D1ZTH4</accession>
<evidence type="ECO:0000256" key="6">
    <source>
        <dbReference type="ARBA" id="ARBA00022801"/>
    </source>
</evidence>
<dbReference type="Pfam" id="PF02374">
    <property type="entry name" value="ArsA_ATPase"/>
    <property type="match status" value="1"/>
</dbReference>
<evidence type="ECO:0000256" key="3">
    <source>
        <dbReference type="ARBA" id="ARBA00022448"/>
    </source>
</evidence>
<name>A0A1D1ZTH4_AUXPR</name>
<dbReference type="AlphaFoldDB" id="A0A1D1ZTH4"/>
<dbReference type="InterPro" id="IPR027417">
    <property type="entry name" value="P-loop_NTPase"/>
</dbReference>
<dbReference type="EMBL" id="GDKF01008360">
    <property type="protein sequence ID" value="JAT70262.1"/>
    <property type="molecule type" value="Transcribed_RNA"/>
</dbReference>
<protein>
    <recommendedName>
        <fullName evidence="10">ArsA/GET3 Anion-transporting ATPase-like domain-containing protein</fullName>
    </recommendedName>
</protein>
<dbReference type="PANTHER" id="PTHR10803:SF3">
    <property type="entry name" value="ATPASE GET3"/>
    <property type="match status" value="1"/>
</dbReference>
<dbReference type="InterPro" id="IPR027542">
    <property type="entry name" value="ATPase_ArsA/GET3_euk"/>
</dbReference>
<dbReference type="PANTHER" id="PTHR10803">
    <property type="entry name" value="ARSENICAL PUMP-DRIVING ATPASE ARSENITE-TRANSLOCATING ATPASE"/>
    <property type="match status" value="1"/>
</dbReference>
<dbReference type="GO" id="GO:0071816">
    <property type="term" value="P:tail-anchored membrane protein insertion into ER membrane"/>
    <property type="evidence" value="ECO:0007669"/>
    <property type="project" value="TreeGrafter"/>
</dbReference>